<protein>
    <recommendedName>
        <fullName evidence="3">HNH endonuclease</fullName>
    </recommendedName>
</protein>
<dbReference type="AlphaFoldDB" id="A0A2D1U276"/>
<gene>
    <name evidence="1" type="ORF">CPT03_04195</name>
</gene>
<dbReference type="EMBL" id="CP024091">
    <property type="protein sequence ID" value="ATP55722.1"/>
    <property type="molecule type" value="Genomic_DNA"/>
</dbReference>
<evidence type="ECO:0000313" key="2">
    <source>
        <dbReference type="Proteomes" id="UP000223749"/>
    </source>
</evidence>
<keyword evidence="2" id="KW-1185">Reference proteome</keyword>
<organism evidence="1 2">
    <name type="scientific">Pedobacter ginsengisoli</name>
    <dbReference type="NCBI Taxonomy" id="363852"/>
    <lineage>
        <taxon>Bacteria</taxon>
        <taxon>Pseudomonadati</taxon>
        <taxon>Bacteroidota</taxon>
        <taxon>Sphingobacteriia</taxon>
        <taxon>Sphingobacteriales</taxon>
        <taxon>Sphingobacteriaceae</taxon>
        <taxon>Pedobacter</taxon>
    </lineage>
</organism>
<dbReference type="KEGG" id="pgs:CPT03_04195"/>
<name>A0A2D1U276_9SPHI</name>
<dbReference type="OrthoDB" id="9816185at2"/>
<proteinExistence type="predicted"/>
<dbReference type="Proteomes" id="UP000223749">
    <property type="component" value="Chromosome"/>
</dbReference>
<evidence type="ECO:0008006" key="3">
    <source>
        <dbReference type="Google" id="ProtNLM"/>
    </source>
</evidence>
<evidence type="ECO:0000313" key="1">
    <source>
        <dbReference type="EMBL" id="ATP55722.1"/>
    </source>
</evidence>
<accession>A0A2D1U276</accession>
<dbReference type="Gene3D" id="1.10.30.50">
    <property type="match status" value="1"/>
</dbReference>
<reference evidence="1 2" key="1">
    <citation type="submission" date="2017-10" db="EMBL/GenBank/DDBJ databases">
        <title>Whole genome of Pedobacter ginsengisoli T01R-27 isolated from tomato rhizosphere.</title>
        <authorList>
            <person name="Weon H.-Y."/>
            <person name="Lee S.A."/>
            <person name="Sang M.K."/>
            <person name="Song J."/>
        </authorList>
    </citation>
    <scope>NUCLEOTIDE SEQUENCE [LARGE SCALE GENOMIC DNA]</scope>
    <source>
        <strain evidence="1 2">T01R-27</strain>
    </source>
</reference>
<dbReference type="RefSeq" id="WP_099437667.1">
    <property type="nucleotide sequence ID" value="NZ_CP024091.1"/>
</dbReference>
<sequence length="365" mass="42608">MLYLDKTKPDIRFAMEEHFKNVKCLIWKKIDAKDHLGVSRSCGNSKCSICSGKIESIKNIPEKVLSFLNDDIFLEMLICGSPADIQSIDEEFWNHIYPGFQYQDWFDIINKDDKKLKEDEKTFKSLIKGTILTLNNIIAYKGWFVANEPTSYYSAYHLATYLNIRSCVYCNRSFIVSQFKTEVNGKIGKLIRPQFDHWFPQEKYPLLALSFYNLIPSCSICNSSVKGRKQFSLSEYIHPYEDDILDSVMFSYTHIASIDSLKVELTGVNNDPDLEGRINRTLKDFYIEEMYNSHQPELKDLLTIKQTYSENYLKNLKESFPDANLTDNEIYRLVFGVELDSSDFHKRPFSKFKYDILKELGIIQL</sequence>